<organism evidence="1 2">
    <name type="scientific">Azoarcus taiwanensis</name>
    <dbReference type="NCBI Taxonomy" id="666964"/>
    <lineage>
        <taxon>Bacteria</taxon>
        <taxon>Pseudomonadati</taxon>
        <taxon>Pseudomonadota</taxon>
        <taxon>Betaproteobacteria</taxon>
        <taxon>Rhodocyclales</taxon>
        <taxon>Zoogloeaceae</taxon>
        <taxon>Azoarcus</taxon>
    </lineage>
</organism>
<keyword evidence="2" id="KW-1185">Reference proteome</keyword>
<dbReference type="EMBL" id="WTVM01000084">
    <property type="protein sequence ID" value="NMG03963.1"/>
    <property type="molecule type" value="Genomic_DNA"/>
</dbReference>
<dbReference type="Proteomes" id="UP000599523">
    <property type="component" value="Unassembled WGS sequence"/>
</dbReference>
<protein>
    <submittedName>
        <fullName evidence="1">Uncharacterized protein</fullName>
    </submittedName>
</protein>
<name>A0A972FED4_9RHOO</name>
<dbReference type="AlphaFoldDB" id="A0A972FED4"/>
<reference evidence="1" key="1">
    <citation type="submission" date="2019-12" db="EMBL/GenBank/DDBJ databases">
        <title>Comparative genomics gives insights into the taxonomy of the Azoarcus-Aromatoleum group and reveals separate origins of nif in the plant-associated Azoarcus and non-plant-associated Aromatoleum sub-groups.</title>
        <authorList>
            <person name="Lafos M."/>
            <person name="Maluk M."/>
            <person name="Batista M."/>
            <person name="Junghare M."/>
            <person name="Carmona M."/>
            <person name="Faoro H."/>
            <person name="Cruz L.M."/>
            <person name="Battistoni F."/>
            <person name="De Souza E."/>
            <person name="Pedrosa F."/>
            <person name="Chen W.-M."/>
            <person name="Poole P.S."/>
            <person name="Dixon R.A."/>
            <person name="James E.K."/>
        </authorList>
    </citation>
    <scope>NUCLEOTIDE SEQUENCE</scope>
    <source>
        <strain evidence="1">NSC3</strain>
    </source>
</reference>
<feature type="non-terminal residue" evidence="1">
    <location>
        <position position="52"/>
    </location>
</feature>
<evidence type="ECO:0000313" key="2">
    <source>
        <dbReference type="Proteomes" id="UP000599523"/>
    </source>
</evidence>
<gene>
    <name evidence="1" type="ORF">GPA21_13455</name>
</gene>
<sequence>MAFDDKTVYRFLALPQAVFEQAALGFHNEVRPFLTNAIGEYLPARVVGTQRC</sequence>
<comment type="caution">
    <text evidence="1">The sequence shown here is derived from an EMBL/GenBank/DDBJ whole genome shotgun (WGS) entry which is preliminary data.</text>
</comment>
<proteinExistence type="predicted"/>
<accession>A0A972FED4</accession>
<evidence type="ECO:0000313" key="1">
    <source>
        <dbReference type="EMBL" id="NMG03963.1"/>
    </source>
</evidence>